<dbReference type="AlphaFoldDB" id="A0A5D2Z875"/>
<proteinExistence type="predicted"/>
<reference evidence="2 3" key="1">
    <citation type="submission" date="2019-07" db="EMBL/GenBank/DDBJ databases">
        <title>WGS assembly of Gossypium mustelinum.</title>
        <authorList>
            <person name="Chen Z.J."/>
            <person name="Sreedasyam A."/>
            <person name="Ando A."/>
            <person name="Song Q."/>
            <person name="De L."/>
            <person name="Hulse-Kemp A."/>
            <person name="Ding M."/>
            <person name="Ye W."/>
            <person name="Kirkbride R."/>
            <person name="Jenkins J."/>
            <person name="Plott C."/>
            <person name="Lovell J."/>
            <person name="Lin Y.-M."/>
            <person name="Vaughn R."/>
            <person name="Liu B."/>
            <person name="Li W."/>
            <person name="Simpson S."/>
            <person name="Scheffler B."/>
            <person name="Saski C."/>
            <person name="Grover C."/>
            <person name="Hu G."/>
            <person name="Conover J."/>
            <person name="Carlson J."/>
            <person name="Shu S."/>
            <person name="Boston L."/>
            <person name="Williams M."/>
            <person name="Peterson D."/>
            <person name="Mcgee K."/>
            <person name="Jones D."/>
            <person name="Wendel J."/>
            <person name="Stelly D."/>
            <person name="Grimwood J."/>
            <person name="Schmutz J."/>
        </authorList>
    </citation>
    <scope>NUCLEOTIDE SEQUENCE [LARGE SCALE GENOMIC DNA]</scope>
    <source>
        <strain evidence="2">1408120.09</strain>
    </source>
</reference>
<evidence type="ECO:0000313" key="2">
    <source>
        <dbReference type="EMBL" id="TYJ35015.1"/>
    </source>
</evidence>
<accession>A0A5D2Z875</accession>
<organism evidence="2 3">
    <name type="scientific">Gossypium mustelinum</name>
    <name type="common">Cotton</name>
    <name type="synonym">Gossypium caicoense</name>
    <dbReference type="NCBI Taxonomy" id="34275"/>
    <lineage>
        <taxon>Eukaryota</taxon>
        <taxon>Viridiplantae</taxon>
        <taxon>Streptophyta</taxon>
        <taxon>Embryophyta</taxon>
        <taxon>Tracheophyta</taxon>
        <taxon>Spermatophyta</taxon>
        <taxon>Magnoliopsida</taxon>
        <taxon>eudicotyledons</taxon>
        <taxon>Gunneridae</taxon>
        <taxon>Pentapetalae</taxon>
        <taxon>rosids</taxon>
        <taxon>malvids</taxon>
        <taxon>Malvales</taxon>
        <taxon>Malvaceae</taxon>
        <taxon>Malvoideae</taxon>
        <taxon>Gossypium</taxon>
    </lineage>
</organism>
<dbReference type="EMBL" id="CM017640">
    <property type="protein sequence ID" value="TYJ35015.1"/>
    <property type="molecule type" value="Genomic_DNA"/>
</dbReference>
<name>A0A5D2Z875_GOSMU</name>
<dbReference type="Proteomes" id="UP000323597">
    <property type="component" value="Chromosome A05"/>
</dbReference>
<evidence type="ECO:0000256" key="1">
    <source>
        <dbReference type="SAM" id="MobiDB-lite"/>
    </source>
</evidence>
<protein>
    <submittedName>
        <fullName evidence="2">Uncharacterized protein</fullName>
    </submittedName>
</protein>
<gene>
    <name evidence="2" type="ORF">E1A91_A05G207600v1</name>
</gene>
<sequence>MRPGTPRLRRPTHQPFPYGSIPRELTCSRIKSSKGLDLFTQFTKLNQRKKHDSTNCYKLTEEDRITSDEF</sequence>
<evidence type="ECO:0000313" key="3">
    <source>
        <dbReference type="Proteomes" id="UP000323597"/>
    </source>
</evidence>
<keyword evidence="3" id="KW-1185">Reference proteome</keyword>
<feature type="region of interest" description="Disordered" evidence="1">
    <location>
        <begin position="1"/>
        <end position="20"/>
    </location>
</feature>